<proteinExistence type="inferred from homology"/>
<evidence type="ECO:0000256" key="7">
    <source>
        <dbReference type="ARBA" id="ARBA00022723"/>
    </source>
</evidence>
<organism evidence="17">
    <name type="scientific">Zea mays</name>
    <name type="common">Maize</name>
    <dbReference type="NCBI Taxonomy" id="4577"/>
    <lineage>
        <taxon>Eukaryota</taxon>
        <taxon>Viridiplantae</taxon>
        <taxon>Streptophyta</taxon>
        <taxon>Embryophyta</taxon>
        <taxon>Tracheophyta</taxon>
        <taxon>Spermatophyta</taxon>
        <taxon>Magnoliopsida</taxon>
        <taxon>Liliopsida</taxon>
        <taxon>Poales</taxon>
        <taxon>Poaceae</taxon>
        <taxon>PACMAD clade</taxon>
        <taxon>Panicoideae</taxon>
        <taxon>Andropogonodae</taxon>
        <taxon>Andropogoneae</taxon>
        <taxon>Tripsacinae</taxon>
        <taxon>Zea</taxon>
    </lineage>
</organism>
<evidence type="ECO:0000259" key="16">
    <source>
        <dbReference type="PROSITE" id="PS50089"/>
    </source>
</evidence>
<dbReference type="PANTHER" id="PTHR14155">
    <property type="entry name" value="RING FINGER DOMAIN-CONTAINING"/>
    <property type="match status" value="1"/>
</dbReference>
<evidence type="ECO:0000256" key="3">
    <source>
        <dbReference type="ARBA" id="ARBA00004906"/>
    </source>
</evidence>
<evidence type="ECO:0000256" key="13">
    <source>
        <dbReference type="ARBA" id="ARBA00024209"/>
    </source>
</evidence>
<keyword evidence="9" id="KW-0833">Ubl conjugation pathway</keyword>
<dbReference type="PROSITE" id="PS50089">
    <property type="entry name" value="ZF_RING_2"/>
    <property type="match status" value="1"/>
</dbReference>
<feature type="domain" description="RING-type" evidence="16">
    <location>
        <begin position="125"/>
        <end position="167"/>
    </location>
</feature>
<keyword evidence="11 15" id="KW-1133">Transmembrane helix</keyword>
<evidence type="ECO:0000256" key="11">
    <source>
        <dbReference type="ARBA" id="ARBA00022989"/>
    </source>
</evidence>
<dbReference type="InterPro" id="IPR001841">
    <property type="entry name" value="Znf_RING"/>
</dbReference>
<keyword evidence="5" id="KW-0808">Transferase</keyword>
<comment type="caution">
    <text evidence="17">The sequence shown here is derived from an EMBL/GenBank/DDBJ whole genome shotgun (WGS) entry which is preliminary data.</text>
</comment>
<dbReference type="EMBL" id="NCVQ01000009">
    <property type="protein sequence ID" value="PWZ10527.1"/>
    <property type="molecule type" value="Genomic_DNA"/>
</dbReference>
<dbReference type="HOGENOM" id="CLU_1463362_0_0_1"/>
<evidence type="ECO:0000256" key="4">
    <source>
        <dbReference type="ARBA" id="ARBA00012483"/>
    </source>
</evidence>
<dbReference type="SMR" id="A0A8J8XKS3"/>
<dbReference type="SMART" id="SM00184">
    <property type="entry name" value="RING"/>
    <property type="match status" value="1"/>
</dbReference>
<dbReference type="FunFam" id="3.30.40.10:FF:000836">
    <property type="entry name" value="RING-H2 finger protein ATL40"/>
    <property type="match status" value="1"/>
</dbReference>
<keyword evidence="10" id="KW-0862">Zinc</keyword>
<evidence type="ECO:0000256" key="10">
    <source>
        <dbReference type="ARBA" id="ARBA00022833"/>
    </source>
</evidence>
<feature type="transmembrane region" description="Helical" evidence="15">
    <location>
        <begin position="44"/>
        <end position="69"/>
    </location>
</feature>
<keyword evidence="6 15" id="KW-0812">Transmembrane</keyword>
<dbReference type="GO" id="GO:0008270">
    <property type="term" value="F:zinc ion binding"/>
    <property type="evidence" value="ECO:0007669"/>
    <property type="project" value="UniProtKB-KW"/>
</dbReference>
<dbReference type="Proteomes" id="UP000251960">
    <property type="component" value="Chromosome 8"/>
</dbReference>
<evidence type="ECO:0000256" key="2">
    <source>
        <dbReference type="ARBA" id="ARBA00004167"/>
    </source>
</evidence>
<dbReference type="SUPFAM" id="SSF57850">
    <property type="entry name" value="RING/U-box"/>
    <property type="match status" value="1"/>
</dbReference>
<dbReference type="InterPro" id="IPR013083">
    <property type="entry name" value="Znf_RING/FYVE/PHD"/>
</dbReference>
<evidence type="ECO:0000256" key="15">
    <source>
        <dbReference type="SAM" id="Phobius"/>
    </source>
</evidence>
<evidence type="ECO:0000313" key="17">
    <source>
        <dbReference type="EMBL" id="PWZ10527.1"/>
    </source>
</evidence>
<sequence>MAELALLSPPQRPYNNTHSVISSGSKENLPGDVITPCSRCSRKLLLAGAASFAFCLLSVAACLLLRFLLRRWCRRRRGPGLVQQEEEEAQLKLGGGGGLDAEAIALLPSSFPYHRRGNDNPEVECAVCLGVLDEGQTARQLPGCAHVFHQQCVDAWLASNASCPVCRRRTGPQAEEEAAAAPVDV</sequence>
<dbReference type="Pfam" id="PF13639">
    <property type="entry name" value="zf-RING_2"/>
    <property type="match status" value="1"/>
</dbReference>
<dbReference type="EC" id="2.3.2.27" evidence="4"/>
<keyword evidence="7" id="KW-0479">Metal-binding</keyword>
<reference evidence="17" key="1">
    <citation type="journal article" date="2018" name="Nat. Genet.">
        <title>Extensive intraspecific gene order and gene structural variations between Mo17 and other maize genomes.</title>
        <authorList>
            <person name="Sun S."/>
            <person name="Zhou Y."/>
            <person name="Chen J."/>
            <person name="Shi J."/>
            <person name="Zhao H."/>
            <person name="Zhao H."/>
            <person name="Song W."/>
            <person name="Zhang M."/>
            <person name="Cui Y."/>
            <person name="Dong X."/>
            <person name="Liu H."/>
            <person name="Ma X."/>
            <person name="Jiao Y."/>
            <person name="Wang B."/>
            <person name="Wei X."/>
            <person name="Stein J.C."/>
            <person name="Glaubitz J.C."/>
            <person name="Lu F."/>
            <person name="Yu G."/>
            <person name="Liang C."/>
            <person name="Fengler K."/>
            <person name="Li B."/>
            <person name="Rafalski A."/>
            <person name="Schnable P.S."/>
            <person name="Ware D.H."/>
            <person name="Buckler E.S."/>
            <person name="Lai J."/>
        </authorList>
    </citation>
    <scope>NUCLEOTIDE SEQUENCE [LARGE SCALE GENOMIC DNA]</scope>
    <source>
        <tissue evidence="17">Seedling</tissue>
    </source>
</reference>
<dbReference type="PANTHER" id="PTHR14155:SF626">
    <property type="entry name" value="RING-TYPE DOMAIN-CONTAINING PROTEIN"/>
    <property type="match status" value="1"/>
</dbReference>
<accession>A0A8J8XKS3</accession>
<comment type="catalytic activity">
    <reaction evidence="1">
        <text>S-ubiquitinyl-[E2 ubiquitin-conjugating enzyme]-L-cysteine + [acceptor protein]-L-lysine = [E2 ubiquitin-conjugating enzyme]-L-cysteine + N(6)-ubiquitinyl-[acceptor protein]-L-lysine.</text>
        <dbReference type="EC" id="2.3.2.27"/>
    </reaction>
</comment>
<evidence type="ECO:0000256" key="14">
    <source>
        <dbReference type="PROSITE-ProRule" id="PRU00175"/>
    </source>
</evidence>
<dbReference type="GO" id="GO:0061630">
    <property type="term" value="F:ubiquitin protein ligase activity"/>
    <property type="evidence" value="ECO:0007669"/>
    <property type="project" value="UniProtKB-EC"/>
</dbReference>
<protein>
    <recommendedName>
        <fullName evidence="4">RING-type E3 ubiquitin transferase</fullName>
        <ecNumber evidence="4">2.3.2.27</ecNumber>
    </recommendedName>
</protein>
<name>A0A8J8XKS3_MAIZE</name>
<keyword evidence="8 14" id="KW-0863">Zinc-finger</keyword>
<comment type="pathway">
    <text evidence="3">Protein modification; protein ubiquitination.</text>
</comment>
<dbReference type="AlphaFoldDB" id="A0A8J8XKS3"/>
<keyword evidence="12 15" id="KW-0472">Membrane</keyword>
<evidence type="ECO:0000256" key="8">
    <source>
        <dbReference type="ARBA" id="ARBA00022771"/>
    </source>
</evidence>
<evidence type="ECO:0000256" key="5">
    <source>
        <dbReference type="ARBA" id="ARBA00022679"/>
    </source>
</evidence>
<evidence type="ECO:0000256" key="6">
    <source>
        <dbReference type="ARBA" id="ARBA00022692"/>
    </source>
</evidence>
<evidence type="ECO:0000256" key="9">
    <source>
        <dbReference type="ARBA" id="ARBA00022786"/>
    </source>
</evidence>
<dbReference type="GO" id="GO:0016020">
    <property type="term" value="C:membrane"/>
    <property type="evidence" value="ECO:0007669"/>
    <property type="project" value="UniProtKB-SubCell"/>
</dbReference>
<dbReference type="InterPro" id="IPR053238">
    <property type="entry name" value="RING-H2_zinc_finger"/>
</dbReference>
<comment type="similarity">
    <text evidence="13">Belongs to the RING-type zinc finger family. ATL subfamily.</text>
</comment>
<dbReference type="Gene3D" id="3.30.40.10">
    <property type="entry name" value="Zinc/RING finger domain, C3HC4 (zinc finger)"/>
    <property type="match status" value="1"/>
</dbReference>
<gene>
    <name evidence="17" type="primary">ATL40_2</name>
    <name evidence="17" type="ORF">Zm00014a_022944</name>
</gene>
<evidence type="ECO:0000256" key="1">
    <source>
        <dbReference type="ARBA" id="ARBA00000900"/>
    </source>
</evidence>
<evidence type="ECO:0000256" key="12">
    <source>
        <dbReference type="ARBA" id="ARBA00023136"/>
    </source>
</evidence>
<comment type="subcellular location">
    <subcellularLocation>
        <location evidence="2">Membrane</location>
        <topology evidence="2">Single-pass membrane protein</topology>
    </subcellularLocation>
</comment>